<evidence type="ECO:0000256" key="1">
    <source>
        <dbReference type="ARBA" id="ARBA00002766"/>
    </source>
</evidence>
<feature type="signal peptide" evidence="8">
    <location>
        <begin position="1"/>
        <end position="19"/>
    </location>
</feature>
<evidence type="ECO:0000256" key="2">
    <source>
        <dbReference type="ARBA" id="ARBA00004613"/>
    </source>
</evidence>
<name>A0A401SG53_CHIPU</name>
<sequence>MLAPILLVLLSTLVGSIWANESESSHSILDVKPTEKRYSEAILASDYSKYVDTMMTKNFVDWLIAAKRTSRNGESTEGVKRDINVVPTTPPSPNSELQSTKNFQIWLLKHQGKRSCTRSVDPLSSLLGDQLIQELLDRIHIATEVINQRNHGHQ</sequence>
<dbReference type="AlphaFoldDB" id="A0A401SG53"/>
<evidence type="ECO:0000313" key="11">
    <source>
        <dbReference type="Proteomes" id="UP000287033"/>
    </source>
</evidence>
<dbReference type="Gene3D" id="6.10.250.590">
    <property type="match status" value="1"/>
</dbReference>
<dbReference type="OrthoDB" id="8874823at2759"/>
<comment type="similarity">
    <text evidence="3">Belongs to the glucagon family.</text>
</comment>
<keyword evidence="11" id="KW-1185">Reference proteome</keyword>
<evidence type="ECO:0000259" key="9">
    <source>
        <dbReference type="PROSITE" id="PS00260"/>
    </source>
</evidence>
<dbReference type="Pfam" id="PF00123">
    <property type="entry name" value="Hormone_2"/>
    <property type="match status" value="1"/>
</dbReference>
<keyword evidence="6" id="KW-0372">Hormone</keyword>
<evidence type="ECO:0000256" key="8">
    <source>
        <dbReference type="SAM" id="SignalP"/>
    </source>
</evidence>
<feature type="domain" description="Glucagon / GIP / secretin / VIP family" evidence="9">
    <location>
        <begin position="38"/>
        <end position="60"/>
    </location>
</feature>
<protein>
    <recommendedName>
        <fullName evidence="4">Gastric inhibitory polypeptide</fullName>
    </recommendedName>
    <alternativeName>
        <fullName evidence="7">Glucose-dependent insulinotropic polypeptide</fullName>
    </alternativeName>
</protein>
<accession>A0A401SG53</accession>
<dbReference type="EMBL" id="BEZZ01000248">
    <property type="protein sequence ID" value="GCC29389.1"/>
    <property type="molecule type" value="Genomic_DNA"/>
</dbReference>
<evidence type="ECO:0000256" key="4">
    <source>
        <dbReference type="ARBA" id="ARBA00013490"/>
    </source>
</evidence>
<evidence type="ECO:0000256" key="5">
    <source>
        <dbReference type="ARBA" id="ARBA00022525"/>
    </source>
</evidence>
<comment type="function">
    <text evidence="1">Potent stimulator of insulin secretion and relatively poor inhibitor of gastric acid secretion.</text>
</comment>
<keyword evidence="8" id="KW-0732">Signal</keyword>
<dbReference type="STRING" id="137246.A0A401SG53"/>
<dbReference type="PANTHER" id="PTHR15211">
    <property type="entry name" value="GLUCOSE-DEPENDENT INSULINOTROPIC POLYPEPTIDE"/>
    <property type="match status" value="1"/>
</dbReference>
<feature type="chain" id="PRO_5019433915" description="Gastric inhibitory polypeptide" evidence="8">
    <location>
        <begin position="20"/>
        <end position="154"/>
    </location>
</feature>
<dbReference type="Proteomes" id="UP000287033">
    <property type="component" value="Unassembled WGS sequence"/>
</dbReference>
<organism evidence="10 11">
    <name type="scientific">Chiloscyllium punctatum</name>
    <name type="common">Brownbanded bambooshark</name>
    <name type="synonym">Hemiscyllium punctatum</name>
    <dbReference type="NCBI Taxonomy" id="137246"/>
    <lineage>
        <taxon>Eukaryota</taxon>
        <taxon>Metazoa</taxon>
        <taxon>Chordata</taxon>
        <taxon>Craniata</taxon>
        <taxon>Vertebrata</taxon>
        <taxon>Chondrichthyes</taxon>
        <taxon>Elasmobranchii</taxon>
        <taxon>Galeomorphii</taxon>
        <taxon>Galeoidea</taxon>
        <taxon>Orectolobiformes</taxon>
        <taxon>Hemiscylliidae</taxon>
        <taxon>Chiloscyllium</taxon>
    </lineage>
</organism>
<evidence type="ECO:0000256" key="6">
    <source>
        <dbReference type="ARBA" id="ARBA00022702"/>
    </source>
</evidence>
<dbReference type="GO" id="GO:0050796">
    <property type="term" value="P:regulation of insulin secretion"/>
    <property type="evidence" value="ECO:0007669"/>
    <property type="project" value="InterPro"/>
</dbReference>
<dbReference type="PROSITE" id="PS00260">
    <property type="entry name" value="GLUCAGON"/>
    <property type="match status" value="1"/>
</dbReference>
<dbReference type="GO" id="GO:0031769">
    <property type="term" value="F:glucagon receptor binding"/>
    <property type="evidence" value="ECO:0007669"/>
    <property type="project" value="TreeGrafter"/>
</dbReference>
<dbReference type="SMR" id="A0A401SG53"/>
<dbReference type="SMART" id="SM00070">
    <property type="entry name" value="GLUCA"/>
    <property type="match status" value="1"/>
</dbReference>
<comment type="caution">
    <text evidence="10">The sequence shown here is derived from an EMBL/GenBank/DDBJ whole genome shotgun (WGS) entry which is preliminary data.</text>
</comment>
<dbReference type="PANTHER" id="PTHR15211:SF0">
    <property type="entry name" value="GASTRIC INHIBITORY POLYPEPTIDE"/>
    <property type="match status" value="1"/>
</dbReference>
<evidence type="ECO:0000313" key="10">
    <source>
        <dbReference type="EMBL" id="GCC29389.1"/>
    </source>
</evidence>
<evidence type="ECO:0000256" key="3">
    <source>
        <dbReference type="ARBA" id="ARBA00008369"/>
    </source>
</evidence>
<dbReference type="GO" id="GO:0009749">
    <property type="term" value="P:response to glucose"/>
    <property type="evidence" value="ECO:0007669"/>
    <property type="project" value="InterPro"/>
</dbReference>
<gene>
    <name evidence="10" type="ORF">chiPu_0007831</name>
</gene>
<comment type="subcellular location">
    <subcellularLocation>
        <location evidence="2">Secreted</location>
    </subcellularLocation>
</comment>
<dbReference type="GO" id="GO:0042304">
    <property type="term" value="P:regulation of fatty acid biosynthetic process"/>
    <property type="evidence" value="ECO:0007669"/>
    <property type="project" value="InterPro"/>
</dbReference>
<reference evidence="10 11" key="1">
    <citation type="journal article" date="2018" name="Nat. Ecol. Evol.">
        <title>Shark genomes provide insights into elasmobranch evolution and the origin of vertebrates.</title>
        <authorList>
            <person name="Hara Y"/>
            <person name="Yamaguchi K"/>
            <person name="Onimaru K"/>
            <person name="Kadota M"/>
            <person name="Koyanagi M"/>
            <person name="Keeley SD"/>
            <person name="Tatsumi K"/>
            <person name="Tanaka K"/>
            <person name="Motone F"/>
            <person name="Kageyama Y"/>
            <person name="Nozu R"/>
            <person name="Adachi N"/>
            <person name="Nishimura O"/>
            <person name="Nakagawa R"/>
            <person name="Tanegashima C"/>
            <person name="Kiyatake I"/>
            <person name="Matsumoto R"/>
            <person name="Murakumo K"/>
            <person name="Nishida K"/>
            <person name="Terakita A"/>
            <person name="Kuratani S"/>
            <person name="Sato K"/>
            <person name="Hyodo S Kuraku.S."/>
        </authorList>
    </citation>
    <scope>NUCLEOTIDE SEQUENCE [LARGE SCALE GENOMIC DNA]</scope>
</reference>
<dbReference type="InterPro" id="IPR039078">
    <property type="entry name" value="GIP"/>
</dbReference>
<proteinExistence type="inferred from homology"/>
<dbReference type="GO" id="GO:0005179">
    <property type="term" value="F:hormone activity"/>
    <property type="evidence" value="ECO:0007669"/>
    <property type="project" value="UniProtKB-KW"/>
</dbReference>
<dbReference type="GO" id="GO:0005615">
    <property type="term" value="C:extracellular space"/>
    <property type="evidence" value="ECO:0007669"/>
    <property type="project" value="TreeGrafter"/>
</dbReference>
<evidence type="ECO:0000256" key="7">
    <source>
        <dbReference type="ARBA" id="ARBA00031537"/>
    </source>
</evidence>
<dbReference type="GO" id="GO:0042594">
    <property type="term" value="P:response to starvation"/>
    <property type="evidence" value="ECO:0007669"/>
    <property type="project" value="TreeGrafter"/>
</dbReference>
<keyword evidence="5" id="KW-0964">Secreted</keyword>
<dbReference type="InterPro" id="IPR000532">
    <property type="entry name" value="Glucagon_GIP_secretin_VIP"/>
</dbReference>